<evidence type="ECO:0000313" key="4">
    <source>
        <dbReference type="EMBL" id="OBZ70899.1"/>
    </source>
</evidence>
<feature type="region of interest" description="Disordered" evidence="2">
    <location>
        <begin position="502"/>
        <end position="538"/>
    </location>
</feature>
<keyword evidence="1" id="KW-0694">RNA-binding</keyword>
<dbReference type="AlphaFoldDB" id="A0A1C7M3G6"/>
<feature type="region of interest" description="Disordered" evidence="2">
    <location>
        <begin position="1049"/>
        <end position="1092"/>
    </location>
</feature>
<dbReference type="Proteomes" id="UP000092993">
    <property type="component" value="Unassembled WGS sequence"/>
</dbReference>
<dbReference type="SUPFAM" id="SSF53098">
    <property type="entry name" value="Ribonuclease H-like"/>
    <property type="match status" value="1"/>
</dbReference>
<organism evidence="4 5">
    <name type="scientific">Grifola frondosa</name>
    <name type="common">Maitake</name>
    <name type="synonym">Polyporus frondosus</name>
    <dbReference type="NCBI Taxonomy" id="5627"/>
    <lineage>
        <taxon>Eukaryota</taxon>
        <taxon>Fungi</taxon>
        <taxon>Dikarya</taxon>
        <taxon>Basidiomycota</taxon>
        <taxon>Agaricomycotina</taxon>
        <taxon>Agaricomycetes</taxon>
        <taxon>Polyporales</taxon>
        <taxon>Grifolaceae</taxon>
        <taxon>Grifola</taxon>
    </lineage>
</organism>
<dbReference type="PANTHER" id="PTHR46791">
    <property type="entry name" value="EXPRESSED PROTEIN"/>
    <property type="match status" value="1"/>
</dbReference>
<dbReference type="InterPro" id="IPR058913">
    <property type="entry name" value="Integrase_dom_put"/>
</dbReference>
<protein>
    <recommendedName>
        <fullName evidence="3">Integrase catalytic domain-containing protein</fullName>
    </recommendedName>
</protein>
<keyword evidence="5" id="KW-1185">Reference proteome</keyword>
<comment type="caution">
    <text evidence="4">The sequence shown here is derived from an EMBL/GenBank/DDBJ whole genome shotgun (WGS) entry which is preliminary data.</text>
</comment>
<accession>A0A1C7M3G6</accession>
<gene>
    <name evidence="4" type="ORF">A0H81_09541</name>
</gene>
<evidence type="ECO:0000256" key="1">
    <source>
        <dbReference type="ARBA" id="ARBA00022884"/>
    </source>
</evidence>
<dbReference type="PROSITE" id="PS50994">
    <property type="entry name" value="INTEGRASE"/>
    <property type="match status" value="1"/>
</dbReference>
<dbReference type="OrthoDB" id="2792799at2759"/>
<dbReference type="GO" id="GO:0015074">
    <property type="term" value="P:DNA integration"/>
    <property type="evidence" value="ECO:0007669"/>
    <property type="project" value="InterPro"/>
</dbReference>
<feature type="non-terminal residue" evidence="4">
    <location>
        <position position="1"/>
    </location>
</feature>
<dbReference type="InterPro" id="IPR036397">
    <property type="entry name" value="RNaseH_sf"/>
</dbReference>
<evidence type="ECO:0000259" key="3">
    <source>
        <dbReference type="PROSITE" id="PS50994"/>
    </source>
</evidence>
<sequence length="1092" mass="122672">WRCDSHATDKDIWATLGLSLKPERVVADKLSEPAKVIAAFPATLTCQLAMNDLPAQFPPLPEGLGQLVWSVNVSVAHRTISDTYDRVLELLHLDNADPLRLQYHLDKLNTETVPILIALGQNSYDGPALPGPWLTSAAVAVGTLIAALGAAIKGIEGSDQSNIASIQPVVVRQTGHRGRPRKLINQTYLEEIMSPTRNISLSKLAKVLGTHRHTIHRNLKTYGLTRDYSAISNDELDLIVKTYKRKKPNSGIRYLLGFLRRHGFRIQKTRLYQSLRRVDGLGHVLRQRRSIQRRKYQSSRPNALWHCDGHHKLILWGIVIHGFIDGFCRTVTGLRASVNNSASTVLDVFIEAVEHYGVPSRVRGDRGGENVAVSVWMILRRGPNRASFMWGSSTHNTRIERLWVEVGRQFCREWRVFFTRLERLHQLDRTNPHHLWLLHSLFLDSINADCQSFQVDWNAHPISGSDTHDQSPNDMRILGQTANGIYVDDGADVHPDILHEFYGTTSSPRQHGHRPTGAGHPPEEEEDSEGSDSPEVELSQHIANTQQPNIRHEPIDVPNHSNPFATEELRQQYFAALNILRHEHSLPAGYGLLPEEQENGYEACETIRSGRRGRRELEVELPEHVWCPRVELWGQALHLMNYILSSLLSKMSPLSTVAPGTGFCTAFDDERGKPCDCKVYQDPDDLIPGRCVVCRECAHGKSNHDGDGHAVVSSHGSRVQQILRDLQVDPVKVAEARNETNAYFRKSGKTVTAKTIGNKAKGKAKGTSRKEQKPVEEKPVKVTSIMVWPWGIDRETASLEKKILPNKLKLRKLRESGLGVSNLRDGFCFMASWNSVQMHVFLRDHLPDVFKHMAKSAPWIMDIETEDDVDSIETRKLPYILLYSNKGTVEMTGIDYPTGDDFNEFKGRDGAGPKDSHIYIAPRKTIPPEVYNAWKQSDVMLSEQEDDNNVSDNSDDETRDDQRCTNTTAKCTRDHEINTHKRSPNLPSIDDTTTDEEIERGPLASPIRKTKKIKVGDDNDCANSPVFTAENSTTAVPHVDIDLTMLSDSEREPTPVPQQVGAPPQPISQSSPDYFDIVRDPWSGGSSTLFEF</sequence>
<dbReference type="GO" id="GO:0005634">
    <property type="term" value="C:nucleus"/>
    <property type="evidence" value="ECO:0007669"/>
    <property type="project" value="UniProtKB-ARBA"/>
</dbReference>
<dbReference type="Gene3D" id="3.30.420.10">
    <property type="entry name" value="Ribonuclease H-like superfamily/Ribonuclease H"/>
    <property type="match status" value="1"/>
</dbReference>
<reference evidence="4 5" key="1">
    <citation type="submission" date="2016-03" db="EMBL/GenBank/DDBJ databases">
        <title>Whole genome sequencing of Grifola frondosa 9006-11.</title>
        <authorList>
            <person name="Min B."/>
            <person name="Park H."/>
            <person name="Kim J.-G."/>
            <person name="Cho H."/>
            <person name="Oh Y.-L."/>
            <person name="Kong W.-S."/>
            <person name="Choi I.-G."/>
        </authorList>
    </citation>
    <scope>NUCLEOTIDE SEQUENCE [LARGE SCALE GENOMIC DNA]</scope>
    <source>
        <strain evidence="4 5">9006-11</strain>
    </source>
</reference>
<dbReference type="PANTHER" id="PTHR46791:SF5">
    <property type="entry name" value="CLR5 DOMAIN-CONTAINING PROTEIN-RELATED"/>
    <property type="match status" value="1"/>
</dbReference>
<feature type="domain" description="Integrase catalytic" evidence="3">
    <location>
        <begin position="297"/>
        <end position="402"/>
    </location>
</feature>
<feature type="compositionally biased region" description="Acidic residues" evidence="2">
    <location>
        <begin position="523"/>
        <end position="535"/>
    </location>
</feature>
<dbReference type="GO" id="GO:0003723">
    <property type="term" value="F:RNA binding"/>
    <property type="evidence" value="ECO:0007669"/>
    <property type="project" value="UniProtKB-KW"/>
</dbReference>
<evidence type="ECO:0000256" key="2">
    <source>
        <dbReference type="SAM" id="MobiDB-lite"/>
    </source>
</evidence>
<dbReference type="EMBL" id="LUGG01000013">
    <property type="protein sequence ID" value="OBZ70899.1"/>
    <property type="molecule type" value="Genomic_DNA"/>
</dbReference>
<proteinExistence type="predicted"/>
<evidence type="ECO:0000313" key="5">
    <source>
        <dbReference type="Proteomes" id="UP000092993"/>
    </source>
</evidence>
<dbReference type="STRING" id="5627.A0A1C7M3G6"/>
<feature type="region of interest" description="Disordered" evidence="2">
    <location>
        <begin position="942"/>
        <end position="965"/>
    </location>
</feature>
<dbReference type="InterPro" id="IPR001584">
    <property type="entry name" value="Integrase_cat-core"/>
</dbReference>
<feature type="compositionally biased region" description="Acidic residues" evidence="2">
    <location>
        <begin position="943"/>
        <end position="959"/>
    </location>
</feature>
<dbReference type="Pfam" id="PF24764">
    <property type="entry name" value="rva_4"/>
    <property type="match status" value="1"/>
</dbReference>
<feature type="region of interest" description="Disordered" evidence="2">
    <location>
        <begin position="756"/>
        <end position="776"/>
    </location>
</feature>
<name>A0A1C7M3G6_GRIFR</name>
<dbReference type="InterPro" id="IPR012337">
    <property type="entry name" value="RNaseH-like_sf"/>
</dbReference>